<dbReference type="SMART" id="SM00055">
    <property type="entry name" value="FCH"/>
    <property type="match status" value="1"/>
</dbReference>
<keyword evidence="1" id="KW-0343">GTPase activation</keyword>
<feature type="region of interest" description="Disordered" evidence="3">
    <location>
        <begin position="1"/>
        <end position="180"/>
    </location>
</feature>
<dbReference type="SUPFAM" id="SSF48350">
    <property type="entry name" value="GTPase activation domain, GAP"/>
    <property type="match status" value="1"/>
</dbReference>
<name>A0A4Q9NY49_9APHY</name>
<dbReference type="GO" id="GO:0005737">
    <property type="term" value="C:cytoplasm"/>
    <property type="evidence" value="ECO:0007669"/>
    <property type="project" value="TreeGrafter"/>
</dbReference>
<feature type="compositionally biased region" description="Basic and acidic residues" evidence="3">
    <location>
        <begin position="167"/>
        <end position="178"/>
    </location>
</feature>
<dbReference type="InterPro" id="IPR000198">
    <property type="entry name" value="RhoGAP_dom"/>
</dbReference>
<dbReference type="EMBL" id="ML145104">
    <property type="protein sequence ID" value="TBU60478.1"/>
    <property type="molecule type" value="Genomic_DNA"/>
</dbReference>
<evidence type="ECO:0000256" key="3">
    <source>
        <dbReference type="SAM" id="MobiDB-lite"/>
    </source>
</evidence>
<accession>A0A4Q9NY49</accession>
<evidence type="ECO:0000256" key="1">
    <source>
        <dbReference type="ARBA" id="ARBA00022468"/>
    </source>
</evidence>
<dbReference type="Gene3D" id="1.20.1270.60">
    <property type="entry name" value="Arfaptin homology (AH) domain/BAR domain"/>
    <property type="match status" value="1"/>
</dbReference>
<evidence type="ECO:0000256" key="2">
    <source>
        <dbReference type="SAM" id="Coils"/>
    </source>
</evidence>
<dbReference type="PANTHER" id="PTHR23176">
    <property type="entry name" value="RHO/RAC/CDC GTPASE-ACTIVATING PROTEIN"/>
    <property type="match status" value="1"/>
</dbReference>
<dbReference type="PROSITE" id="PS50238">
    <property type="entry name" value="RHOGAP"/>
    <property type="match status" value="1"/>
</dbReference>
<dbReference type="AlphaFoldDB" id="A0A4Q9NY49"/>
<reference evidence="4 5" key="1">
    <citation type="submission" date="2019-01" db="EMBL/GenBank/DDBJ databases">
        <title>Draft genome sequences of three monokaryotic isolates of the white-rot basidiomycete fungus Dichomitus squalens.</title>
        <authorList>
            <consortium name="DOE Joint Genome Institute"/>
            <person name="Lopez S.C."/>
            <person name="Andreopoulos B."/>
            <person name="Pangilinan J."/>
            <person name="Lipzen A."/>
            <person name="Riley R."/>
            <person name="Ahrendt S."/>
            <person name="Ng V."/>
            <person name="Barry K."/>
            <person name="Daum C."/>
            <person name="Grigoriev I.V."/>
            <person name="Hilden K.S."/>
            <person name="Makela M.R."/>
            <person name="de Vries R.P."/>
        </authorList>
    </citation>
    <scope>NUCLEOTIDE SEQUENCE [LARGE SCALE GENOMIC DNA]</scope>
    <source>
        <strain evidence="4 5">CBS 464.89</strain>
    </source>
</reference>
<keyword evidence="2" id="KW-0175">Coiled coil</keyword>
<dbReference type="SMART" id="SM00324">
    <property type="entry name" value="RhoGAP"/>
    <property type="match status" value="1"/>
</dbReference>
<feature type="region of interest" description="Disordered" evidence="3">
    <location>
        <begin position="506"/>
        <end position="528"/>
    </location>
</feature>
<dbReference type="PANTHER" id="PTHR23176:SF134">
    <property type="entry name" value="RHO-TYPE GTPASE-ACTIVATING PROTEIN"/>
    <property type="match status" value="1"/>
</dbReference>
<dbReference type="InterPro" id="IPR008936">
    <property type="entry name" value="Rho_GTPase_activation_prot"/>
</dbReference>
<dbReference type="GO" id="GO:0005096">
    <property type="term" value="F:GTPase activator activity"/>
    <property type="evidence" value="ECO:0007669"/>
    <property type="project" value="UniProtKB-KW"/>
</dbReference>
<feature type="coiled-coil region" evidence="2">
    <location>
        <begin position="289"/>
        <end position="333"/>
    </location>
</feature>
<dbReference type="InterPro" id="IPR001060">
    <property type="entry name" value="FCH_dom"/>
</dbReference>
<sequence>MSEDSFHPRPSWDSTDHRDRDGSSDVDHLPSRADNGKTPAYYNANGGGGRIPQQSAQHFMPPSSDSLSHHGHSLRDEVTPPTPTKAKSVSPHRRSSVESATRPPLAGASGSGSGPGVGGRPWEGMTGVGSGIGVQGLGATGTQSELGNGYAPPRVSVDSELGSESVGHGHGEKERDGESAAAASLAEVATLVEPSFDENILRMLCETDCGVPLLLDRIKQSMASCKEAASFLKKRAGLEDEYGRQMQKLARSTASEYATTDGKAGSFVQAWQASMRTHEQMADSRLKFAMRLNEMSEELNNLVKEVDKNRKATKELATRYERALQESESLTEKTKARFDMTAEELERLLLQKEGESLKDNAMQGRSPVNGKRVIGKAVAKGGMLLKGRNPQNLQRQEDDIRARMSSASDAYRKAVTDTQTIRQEYFNFQLPRILRALKECVDEIDLGTQYHLSRYAFLCESIIHSEATILQPQDDLVLGLKATMESIDNRSDFKTWMQAYVYAHGGQSNRGPRRNGPQDEGFLPPIPALHHPGSSPSLAQAHLSDKGRPTFGVHLAEQMARDDVDVPPILTKCCEHIEKYGLDQQGIYRVGGTHRIVQKLKERLDRDLDSVNLEVDEWSTDISNVTSVLKLWLRELPDPLFTASQHADFMEAARNENERARHIRLHERVNGLPDPNYSTLKYLMGHLHKVVQHEAQNQMSVQNLAIVFGPTLFGQVQPGLNGAMNGMADASLQNKAVETILEHYTDIFVDDGEEA</sequence>
<dbReference type="InterPro" id="IPR050729">
    <property type="entry name" value="Rho-GAP"/>
</dbReference>
<keyword evidence="5" id="KW-1185">Reference proteome</keyword>
<dbReference type="Gene3D" id="1.10.555.10">
    <property type="entry name" value="Rho GTPase activation protein"/>
    <property type="match status" value="1"/>
</dbReference>
<evidence type="ECO:0000313" key="5">
    <source>
        <dbReference type="Proteomes" id="UP000292082"/>
    </source>
</evidence>
<dbReference type="SUPFAM" id="SSF103657">
    <property type="entry name" value="BAR/IMD domain-like"/>
    <property type="match status" value="1"/>
</dbReference>
<organism evidence="4 5">
    <name type="scientific">Dichomitus squalens</name>
    <dbReference type="NCBI Taxonomy" id="114155"/>
    <lineage>
        <taxon>Eukaryota</taxon>
        <taxon>Fungi</taxon>
        <taxon>Dikarya</taxon>
        <taxon>Basidiomycota</taxon>
        <taxon>Agaricomycotina</taxon>
        <taxon>Agaricomycetes</taxon>
        <taxon>Polyporales</taxon>
        <taxon>Polyporaceae</taxon>
        <taxon>Dichomitus</taxon>
    </lineage>
</organism>
<dbReference type="InterPro" id="IPR027267">
    <property type="entry name" value="AH/BAR_dom_sf"/>
</dbReference>
<dbReference type="GO" id="GO:0007165">
    <property type="term" value="P:signal transduction"/>
    <property type="evidence" value="ECO:0007669"/>
    <property type="project" value="InterPro"/>
</dbReference>
<dbReference type="Pfam" id="PF00620">
    <property type="entry name" value="RhoGAP"/>
    <property type="match status" value="1"/>
</dbReference>
<evidence type="ECO:0000313" key="4">
    <source>
        <dbReference type="EMBL" id="TBU60478.1"/>
    </source>
</evidence>
<proteinExistence type="predicted"/>
<gene>
    <name evidence="4" type="ORF">BD310DRAFT_922570</name>
</gene>
<dbReference type="PROSITE" id="PS51741">
    <property type="entry name" value="F_BAR"/>
    <property type="match status" value="1"/>
</dbReference>
<dbReference type="Proteomes" id="UP000292082">
    <property type="component" value="Unassembled WGS sequence"/>
</dbReference>
<dbReference type="Pfam" id="PF00611">
    <property type="entry name" value="FCH"/>
    <property type="match status" value="1"/>
</dbReference>
<dbReference type="STRING" id="114155.A0A4Q9NY49"/>
<dbReference type="InterPro" id="IPR031160">
    <property type="entry name" value="F_BAR_dom"/>
</dbReference>
<feature type="compositionally biased region" description="Basic and acidic residues" evidence="3">
    <location>
        <begin position="14"/>
        <end position="35"/>
    </location>
</feature>
<feature type="compositionally biased region" description="Gly residues" evidence="3">
    <location>
        <begin position="109"/>
        <end position="139"/>
    </location>
</feature>
<protein>
    <submittedName>
        <fullName evidence="4">GTPase activating protein</fullName>
    </submittedName>
</protein>